<dbReference type="GO" id="GO:0004757">
    <property type="term" value="F:sepiapterin reductase (NADP+) activity"/>
    <property type="evidence" value="ECO:0007669"/>
    <property type="project" value="TreeGrafter"/>
</dbReference>
<evidence type="ECO:0000313" key="7">
    <source>
        <dbReference type="Proteomes" id="UP000285456"/>
    </source>
</evidence>
<dbReference type="InterPro" id="IPR036291">
    <property type="entry name" value="NAD(P)-bd_dom_sf"/>
</dbReference>
<keyword evidence="5 6" id="KW-0560">Oxidoreductase</keyword>
<dbReference type="OrthoDB" id="9794387at2"/>
<dbReference type="Proteomes" id="UP000285456">
    <property type="component" value="Unassembled WGS sequence"/>
</dbReference>
<comment type="subcellular location">
    <subcellularLocation>
        <location evidence="1">Cytoplasm</location>
    </subcellularLocation>
</comment>
<dbReference type="GO" id="GO:0005737">
    <property type="term" value="C:cytoplasm"/>
    <property type="evidence" value="ECO:0007669"/>
    <property type="project" value="UniProtKB-SubCell"/>
</dbReference>
<keyword evidence="4" id="KW-0521">NADP</keyword>
<proteinExistence type="inferred from homology"/>
<evidence type="ECO:0000256" key="1">
    <source>
        <dbReference type="ARBA" id="ARBA00004496"/>
    </source>
</evidence>
<dbReference type="Gene3D" id="3.40.50.720">
    <property type="entry name" value="NAD(P)-binding Rossmann-like Domain"/>
    <property type="match status" value="1"/>
</dbReference>
<evidence type="ECO:0000256" key="5">
    <source>
        <dbReference type="ARBA" id="ARBA00023002"/>
    </source>
</evidence>
<comment type="similarity">
    <text evidence="2">Belongs to the short-chain dehydrogenases/reductases (SDR) family.</text>
</comment>
<evidence type="ECO:0000256" key="2">
    <source>
        <dbReference type="ARBA" id="ARBA00006484"/>
    </source>
</evidence>
<gene>
    <name evidence="6" type="ORF">D1B32_04030</name>
</gene>
<dbReference type="Pfam" id="PF00106">
    <property type="entry name" value="adh_short"/>
    <property type="match status" value="1"/>
</dbReference>
<comment type="caution">
    <text evidence="6">The sequence shown here is derived from an EMBL/GenBank/DDBJ whole genome shotgun (WGS) entry which is preliminary data.</text>
</comment>
<dbReference type="RefSeq" id="WP_095309726.1">
    <property type="nucleotide sequence ID" value="NZ_JAMAWL010000010.1"/>
</dbReference>
<name>A0A417YM07_9BACI</name>
<dbReference type="NCBIfam" id="NF005381">
    <property type="entry name" value="PRK06924.1"/>
    <property type="match status" value="1"/>
</dbReference>
<evidence type="ECO:0000313" key="6">
    <source>
        <dbReference type="EMBL" id="RHW34343.1"/>
    </source>
</evidence>
<dbReference type="InterPro" id="IPR002347">
    <property type="entry name" value="SDR_fam"/>
</dbReference>
<sequence length="247" mass="27318">MKYAIVTGVSKGLGESIAKLFIDLNIHVIGLSRSTNNQLENHGDLFTHISCDLANINTLDSVCDEISDVIFWEEATTVYLVNNAATVEPIAQSMHIKTTDLTKHVNLNTIAPMAITNYFLKKTTEKGVQLISVVITSGAAEKPSYGWSAYCSTKASVNMYTKTAALEQEELKNGHKIIAFSPGIMDTNMQEKIRSSSEDEFADVEKFKEFKDNNLLKDTDLVGGVVVDILTDDDVENGKIYHVRDYV</sequence>
<organism evidence="6 7">
    <name type="scientific">Oceanobacillus profundus</name>
    <dbReference type="NCBI Taxonomy" id="372463"/>
    <lineage>
        <taxon>Bacteria</taxon>
        <taxon>Bacillati</taxon>
        <taxon>Bacillota</taxon>
        <taxon>Bacilli</taxon>
        <taxon>Bacillales</taxon>
        <taxon>Bacillaceae</taxon>
        <taxon>Oceanobacillus</taxon>
    </lineage>
</organism>
<dbReference type="PRINTS" id="PR00081">
    <property type="entry name" value="GDHRDH"/>
</dbReference>
<reference evidence="6 7" key="1">
    <citation type="journal article" date="2007" name="Int. J. Syst. Evol. Microbiol.">
        <title>Oceanobacillus profundus sp. nov., isolated from a deep-sea sediment core.</title>
        <authorList>
            <person name="Kim Y.G."/>
            <person name="Choi D.H."/>
            <person name="Hyun S."/>
            <person name="Cho B.C."/>
        </authorList>
    </citation>
    <scope>NUCLEOTIDE SEQUENCE [LARGE SCALE GENOMIC DNA]</scope>
    <source>
        <strain evidence="6 7">DSM 18246</strain>
    </source>
</reference>
<dbReference type="PANTHER" id="PTHR44085">
    <property type="entry name" value="SEPIAPTERIN REDUCTASE"/>
    <property type="match status" value="1"/>
</dbReference>
<keyword evidence="7" id="KW-1185">Reference proteome</keyword>
<evidence type="ECO:0000256" key="3">
    <source>
        <dbReference type="ARBA" id="ARBA00022490"/>
    </source>
</evidence>
<evidence type="ECO:0000256" key="4">
    <source>
        <dbReference type="ARBA" id="ARBA00022857"/>
    </source>
</evidence>
<dbReference type="AlphaFoldDB" id="A0A417YM07"/>
<dbReference type="InterPro" id="IPR020904">
    <property type="entry name" value="Sc_DH/Rdtase_CS"/>
</dbReference>
<dbReference type="GO" id="GO:0006729">
    <property type="term" value="P:tetrahydrobiopterin biosynthetic process"/>
    <property type="evidence" value="ECO:0007669"/>
    <property type="project" value="TreeGrafter"/>
</dbReference>
<keyword evidence="3" id="KW-0963">Cytoplasm</keyword>
<dbReference type="SUPFAM" id="SSF51735">
    <property type="entry name" value="NAD(P)-binding Rossmann-fold domains"/>
    <property type="match status" value="1"/>
</dbReference>
<protein>
    <submittedName>
        <fullName evidence="6">(S)-benzoin forming benzil reductase</fullName>
        <ecNumber evidence="6">1.1.1.320</ecNumber>
    </submittedName>
</protein>
<dbReference type="InterPro" id="IPR051721">
    <property type="entry name" value="Biopterin_syn/organic_redct"/>
</dbReference>
<dbReference type="PROSITE" id="PS00061">
    <property type="entry name" value="ADH_SHORT"/>
    <property type="match status" value="1"/>
</dbReference>
<dbReference type="EMBL" id="QWEH01000002">
    <property type="protein sequence ID" value="RHW34343.1"/>
    <property type="molecule type" value="Genomic_DNA"/>
</dbReference>
<dbReference type="EC" id="1.1.1.320" evidence="6"/>
<accession>A0A417YM07</accession>
<dbReference type="PANTHER" id="PTHR44085:SF2">
    <property type="entry name" value="SEPIAPTERIN REDUCTASE"/>
    <property type="match status" value="1"/>
</dbReference>